<reference evidence="2" key="1">
    <citation type="submission" date="2016-11" db="UniProtKB">
        <authorList>
            <consortium name="WormBaseParasite"/>
        </authorList>
    </citation>
    <scope>IDENTIFICATION</scope>
</reference>
<accession>A0A1I8BFA7</accession>
<keyword evidence="1" id="KW-1185">Reference proteome</keyword>
<name>A0A1I8BFA7_MELHA</name>
<dbReference type="WBParaSite" id="MhA1_Contig2093.frz3.gene3">
    <property type="protein sequence ID" value="MhA1_Contig2093.frz3.gene3"/>
    <property type="gene ID" value="MhA1_Contig2093.frz3.gene3"/>
</dbReference>
<evidence type="ECO:0000313" key="1">
    <source>
        <dbReference type="Proteomes" id="UP000095281"/>
    </source>
</evidence>
<dbReference type="Proteomes" id="UP000095281">
    <property type="component" value="Unplaced"/>
</dbReference>
<sequence length="88" mass="10788">MYYQVCYFYNPINYAENLLEVVYTEFLVTIDPYIAHEERLHLSWITDDMDMLKTIEERFNRIFNWVHVATLREGYPEIFGNLCMFLFD</sequence>
<dbReference type="AlphaFoldDB" id="A0A1I8BFA7"/>
<proteinExistence type="predicted"/>
<organism evidence="1 2">
    <name type="scientific">Meloidogyne hapla</name>
    <name type="common">Root-knot nematode worm</name>
    <dbReference type="NCBI Taxonomy" id="6305"/>
    <lineage>
        <taxon>Eukaryota</taxon>
        <taxon>Metazoa</taxon>
        <taxon>Ecdysozoa</taxon>
        <taxon>Nematoda</taxon>
        <taxon>Chromadorea</taxon>
        <taxon>Rhabditida</taxon>
        <taxon>Tylenchina</taxon>
        <taxon>Tylenchomorpha</taxon>
        <taxon>Tylenchoidea</taxon>
        <taxon>Meloidogynidae</taxon>
        <taxon>Meloidogyninae</taxon>
        <taxon>Meloidogyne</taxon>
    </lineage>
</organism>
<evidence type="ECO:0000313" key="2">
    <source>
        <dbReference type="WBParaSite" id="MhA1_Contig2093.frz3.gene3"/>
    </source>
</evidence>
<protein>
    <submittedName>
        <fullName evidence="2">Peptidase_M1 domain-containing protein</fullName>
    </submittedName>
</protein>